<dbReference type="GO" id="GO:0004565">
    <property type="term" value="F:beta-galactosidase activity"/>
    <property type="evidence" value="ECO:0007669"/>
    <property type="project" value="UniProtKB-ARBA"/>
</dbReference>
<dbReference type="InterPro" id="IPR017853">
    <property type="entry name" value="GH"/>
</dbReference>
<dbReference type="PANTHER" id="PTHR10353">
    <property type="entry name" value="GLYCOSYL HYDROLASE"/>
    <property type="match status" value="1"/>
</dbReference>
<feature type="active site" description="Nucleophile" evidence="4">
    <location>
        <position position="1175"/>
    </location>
</feature>
<keyword evidence="2" id="KW-0732">Signal</keyword>
<evidence type="ECO:0008006" key="9">
    <source>
        <dbReference type="Google" id="ProtNLM"/>
    </source>
</evidence>
<comment type="similarity">
    <text evidence="1">Belongs to the glycosyl hydrolase 1 family.</text>
</comment>
<keyword evidence="6" id="KW-0472">Membrane</keyword>
<dbReference type="Gene3D" id="3.20.20.80">
    <property type="entry name" value="Glycosidases"/>
    <property type="match status" value="4"/>
</dbReference>
<dbReference type="FunFam" id="3.20.20.80:FF:000020">
    <property type="entry name" value="Beta-glucosidase 12"/>
    <property type="match status" value="3"/>
</dbReference>
<evidence type="ECO:0000256" key="3">
    <source>
        <dbReference type="ARBA" id="ARBA00022801"/>
    </source>
</evidence>
<dbReference type="InterPro" id="IPR033132">
    <property type="entry name" value="GH_1_N_CS"/>
</dbReference>
<sequence>MNWNDSLAYFLCSEILHKPGMSDGFSWLGFSIVVRLFWDEDDDYGIPFCSDMKAFFKVILKAIWLRVVLRQPNVGDNGSWFGFNIGFRCVFLCGIWCLNFIVFFVLLLAFGSDKLLVCDHWFFKIVLWLLLPCNGESLISEGLFANWLAPPRISVSWLPLIGASMEYSMGIPRFFANDLKWDLVAYKFMAVLVLFCDVQGLFGDRLKFMKAYVVPVGVISSTFKGIEVLLLADLFHNAVVYAVLCWPLIGVYVEDSLDPHTRFIVDLKWDPVPSDIMIVTVLFCDVQDLVVEGWKNLEISVIFLGNGCLSKFLSVKVNAASPNLALNLLVAAEDLSWISGFRMIGGTILLGSLFSLMKSFTWFGSWMIEIEGGYLDGNKGLSNWDVFSHIPGKIEDGSNGDIADDHYHRYKNDIDLMHSLGVNSYRFSISWSRVLPRGRFGEINSEGISFYNKLIDHLLLKGIQPFVTLCHYDIPQELEDRYGAWLNSQIQEDFGYFANICFKEFGERVKYWSTFNEPTVMVNKGYRLGIYPPSRCSEPYGNCSVGDSDIEPFIAAHNVILSHATAVDIYRKKYQNKQGGSIGIVVSTTWFEPYADTPIERMAAARASAFEIGWFLDPIIYGSYPPEMNQILGPILPRFSSSDKKKLRSSLDFIGVNHYTSLYAKDCLFSECYLGPFQSNGSVLGLGYKNGVPIGPKTGMSTLFVTPDGMEKIVLYVMERYKNVPMFLTENGYGQNTSSNLSTKEILIDEVRVEFLRSYLTSLSNAIRKGADRMKGNEEAIALFLVCLFSIAAAAIDRNKFPADFLFGTSTSAYQIEGAYLEGNKSLSNWDVFTRIPGKIVDGSNGDVADDHYHRYIEDVELMHYLGVNSYRFSISWPRILPRGRFGQINQNGIKFYSNLIDALLDKDSQTYFWTGIQPFVALNHYDIPQELEDQNDFGYLAEVCFEAFGKKVKYWSTLNAPNLMIKMGYMKGEYAPGRCSLPYVYCPSGDSRTEPYLAAHNVILSHATAVDIYRKKYQKKQGGFIGIIMAANWREPFTNTPMDRSAASRALAFEVPWFLDPIIYGDYPPEMLQILGSRLPKFSTEDKKKLQTKLDFIGVNHYTSLYAEDCLFSQCDSQSTLEGYGFAYTTGEKDGHFIGDNTGVNNFYVVPSGLEKMILYIMKRYNNITMFITENGFGQDGSSNPSNEIRKELLNDSNRVEFHTAYLSSLLEAMRKGADVRGYFIWSLMDNFEWLNGYSKRFGLYHVNFSTQERTPKLSAKWYKEFLQSSTQLCTNADGYAKPKLVAQMKGIEEAIALFLISLFSIAAAAAAVDRSQFPPNFLFGTATSSYQIEGAYSEGNKSLSIWDVFTRIPEKEENLCNIDYFILIIHLTCFGIGIQPFVTLSHYDIPQELEDRYGAWLNPQIQKDFAYFADTCFKAFGNKVKYWSTVNEPNLMAKWGYMTGQSPPSRCSQPYCPSGDSKTEPYIAAHNIILCHAAAVDIYRKKYQVKQGGFIGIVMASNWLEPFTDTPVDKLATSRALSFDVPWFLDPIIYGDYPPEMLQILGSRLPKFSIEDKKKLQNKLDFIGVNHYTSQYAKDCLFSPCDFETSEGNGFAYINGEKDGHSIGAKTAINNFYVVPSGMEKMILYIMERYNNTTMFITENGFAQEGSRNPSNEIMKELLNDKERVEYHSAYLSSLLKAMRKGADVRGYFIWSLIDNFEWLNGYSKRFGLYHVNYNTQERTPKLSAKWYKEFLQCSTEISIKADGDVKPKLVAH</sequence>
<evidence type="ECO:0000313" key="7">
    <source>
        <dbReference type="EMBL" id="KAH0457012.1"/>
    </source>
</evidence>
<evidence type="ECO:0000256" key="5">
    <source>
        <dbReference type="RuleBase" id="RU004468"/>
    </source>
</evidence>
<dbReference type="InterPro" id="IPR018120">
    <property type="entry name" value="Glyco_hydro_1_AS"/>
</dbReference>
<feature type="transmembrane region" description="Helical" evidence="6">
    <location>
        <begin position="85"/>
        <end position="109"/>
    </location>
</feature>
<proteinExistence type="inferred from homology"/>
<dbReference type="PROSITE" id="PS00572">
    <property type="entry name" value="GLYCOSYL_HYDROL_F1_1"/>
    <property type="match status" value="2"/>
</dbReference>
<keyword evidence="8" id="KW-1185">Reference proteome</keyword>
<dbReference type="EMBL" id="JAGFBR010000013">
    <property type="protein sequence ID" value="KAH0457012.1"/>
    <property type="molecule type" value="Genomic_DNA"/>
</dbReference>
<dbReference type="PRINTS" id="PR00131">
    <property type="entry name" value="GLHYDRLASE1"/>
</dbReference>
<accession>A0AAV7GLZ3</accession>
<name>A0AAV7GLZ3_DENCH</name>
<evidence type="ECO:0000256" key="1">
    <source>
        <dbReference type="ARBA" id="ARBA00010838"/>
    </source>
</evidence>
<dbReference type="GO" id="GO:0033907">
    <property type="term" value="F:beta-D-fucosidase activity"/>
    <property type="evidence" value="ECO:0007669"/>
    <property type="project" value="UniProtKB-ARBA"/>
</dbReference>
<dbReference type="PANTHER" id="PTHR10353:SF236">
    <property type="entry name" value="BETA-GLUCOSIDASE 18"/>
    <property type="match status" value="1"/>
</dbReference>
<comment type="caution">
    <text evidence="7">The sequence shown here is derived from an EMBL/GenBank/DDBJ whole genome shotgun (WGS) entry which is preliminary data.</text>
</comment>
<evidence type="ECO:0000256" key="2">
    <source>
        <dbReference type="ARBA" id="ARBA00022729"/>
    </source>
</evidence>
<evidence type="ECO:0000256" key="6">
    <source>
        <dbReference type="SAM" id="Phobius"/>
    </source>
</evidence>
<dbReference type="InterPro" id="IPR001360">
    <property type="entry name" value="Glyco_hydro_1"/>
</dbReference>
<keyword evidence="6" id="KW-0812">Transmembrane</keyword>
<reference evidence="7 8" key="1">
    <citation type="journal article" date="2021" name="Hortic Res">
        <title>Chromosome-scale assembly of the Dendrobium chrysotoxum genome enhances the understanding of orchid evolution.</title>
        <authorList>
            <person name="Zhang Y."/>
            <person name="Zhang G.Q."/>
            <person name="Zhang D."/>
            <person name="Liu X.D."/>
            <person name="Xu X.Y."/>
            <person name="Sun W.H."/>
            <person name="Yu X."/>
            <person name="Zhu X."/>
            <person name="Wang Z.W."/>
            <person name="Zhao X."/>
            <person name="Zhong W.Y."/>
            <person name="Chen H."/>
            <person name="Yin W.L."/>
            <person name="Huang T."/>
            <person name="Niu S.C."/>
            <person name="Liu Z.J."/>
        </authorList>
    </citation>
    <scope>NUCLEOTIDE SEQUENCE [LARGE SCALE GENOMIC DNA]</scope>
    <source>
        <strain evidence="7">Lindl</strain>
    </source>
</reference>
<keyword evidence="5" id="KW-0326">Glycosidase</keyword>
<dbReference type="PROSITE" id="PS00653">
    <property type="entry name" value="GLYCOSYL_HYDROL_F1_2"/>
    <property type="match status" value="2"/>
</dbReference>
<evidence type="ECO:0000256" key="4">
    <source>
        <dbReference type="PROSITE-ProRule" id="PRU10055"/>
    </source>
</evidence>
<feature type="active site" description="Nucleophile" evidence="4">
    <location>
        <position position="1645"/>
    </location>
</feature>
<feature type="transmembrane region" description="Helical" evidence="6">
    <location>
        <begin position="183"/>
        <end position="202"/>
    </location>
</feature>
<dbReference type="SUPFAM" id="SSF51445">
    <property type="entry name" value="(Trans)glycosidases"/>
    <property type="match status" value="3"/>
</dbReference>
<gene>
    <name evidence="7" type="ORF">IEQ34_014919</name>
</gene>
<dbReference type="GO" id="GO:0008422">
    <property type="term" value="F:beta-glucosidase activity"/>
    <property type="evidence" value="ECO:0007669"/>
    <property type="project" value="UniProtKB-ARBA"/>
</dbReference>
<protein>
    <recommendedName>
        <fullName evidence="9">Beta-glucosidase</fullName>
    </recommendedName>
</protein>
<dbReference type="Proteomes" id="UP000775213">
    <property type="component" value="Unassembled WGS sequence"/>
</dbReference>
<dbReference type="Pfam" id="PF00232">
    <property type="entry name" value="Glyco_hydro_1"/>
    <property type="match status" value="4"/>
</dbReference>
<dbReference type="GO" id="GO:0005975">
    <property type="term" value="P:carbohydrate metabolic process"/>
    <property type="evidence" value="ECO:0007669"/>
    <property type="project" value="InterPro"/>
</dbReference>
<organism evidence="7 8">
    <name type="scientific">Dendrobium chrysotoxum</name>
    <name type="common">Orchid</name>
    <dbReference type="NCBI Taxonomy" id="161865"/>
    <lineage>
        <taxon>Eukaryota</taxon>
        <taxon>Viridiplantae</taxon>
        <taxon>Streptophyta</taxon>
        <taxon>Embryophyta</taxon>
        <taxon>Tracheophyta</taxon>
        <taxon>Spermatophyta</taxon>
        <taxon>Magnoliopsida</taxon>
        <taxon>Liliopsida</taxon>
        <taxon>Asparagales</taxon>
        <taxon>Orchidaceae</taxon>
        <taxon>Epidendroideae</taxon>
        <taxon>Malaxideae</taxon>
        <taxon>Dendrobiinae</taxon>
        <taxon>Dendrobium</taxon>
    </lineage>
</organism>
<keyword evidence="6" id="KW-1133">Transmembrane helix</keyword>
<evidence type="ECO:0000313" key="8">
    <source>
        <dbReference type="Proteomes" id="UP000775213"/>
    </source>
</evidence>
<keyword evidence="3 5" id="KW-0378">Hydrolase</keyword>
<feature type="transmembrane region" description="Helical" evidence="6">
    <location>
        <begin position="121"/>
        <end position="139"/>
    </location>
</feature>